<feature type="binding site" evidence="33">
    <location>
        <position position="232"/>
    </location>
    <ligand>
        <name>Fe cation</name>
        <dbReference type="ChEBI" id="CHEBI:24875"/>
        <note>catalytic</note>
    </ligand>
</feature>
<evidence type="ECO:0000256" key="14">
    <source>
        <dbReference type="ARBA" id="ARBA00023242"/>
    </source>
</evidence>
<accession>A0AAY5K8Z3</accession>
<dbReference type="PROSITE" id="PS51471">
    <property type="entry name" value="FE2OG_OXY"/>
    <property type="match status" value="1"/>
</dbReference>
<evidence type="ECO:0000256" key="31">
    <source>
        <dbReference type="ARBA" id="ARBA00080514"/>
    </source>
</evidence>
<comment type="catalytic activity">
    <reaction evidence="21">
        <text>an N(6)-methyl-2'-deoxyadenosine in DNA + 2-oxoglutarate + O2 = a 2'-deoxyadenosine in DNA + formaldehyde + succinate + CO2</text>
        <dbReference type="Rhea" id="RHEA:49524"/>
        <dbReference type="Rhea" id="RHEA-COMP:12418"/>
        <dbReference type="Rhea" id="RHEA-COMP:12419"/>
        <dbReference type="ChEBI" id="CHEBI:15379"/>
        <dbReference type="ChEBI" id="CHEBI:16526"/>
        <dbReference type="ChEBI" id="CHEBI:16810"/>
        <dbReference type="ChEBI" id="CHEBI:16842"/>
        <dbReference type="ChEBI" id="CHEBI:30031"/>
        <dbReference type="ChEBI" id="CHEBI:90615"/>
        <dbReference type="ChEBI" id="CHEBI:90616"/>
        <dbReference type="EC" id="1.14.11.51"/>
    </reaction>
</comment>
<keyword evidence="3 33" id="KW-0479">Metal-binding</keyword>
<dbReference type="Proteomes" id="UP000265140">
    <property type="component" value="Chromosome 15"/>
</dbReference>
<evidence type="ECO:0000256" key="16">
    <source>
        <dbReference type="ARBA" id="ARBA00047457"/>
    </source>
</evidence>
<dbReference type="PANTHER" id="PTHR16557:SF2">
    <property type="entry name" value="NUCLEIC ACID DIOXYGENASE ALKBH1"/>
    <property type="match status" value="1"/>
</dbReference>
<evidence type="ECO:0000256" key="12">
    <source>
        <dbReference type="ARBA" id="ARBA00023204"/>
    </source>
</evidence>
<evidence type="ECO:0000256" key="25">
    <source>
        <dbReference type="ARBA" id="ARBA00071276"/>
    </source>
</evidence>
<dbReference type="EC" id="1.14.11.51" evidence="23"/>
<sequence>MVRSFFNTVERSFVMAKMAATIGEHGEDAFRKLFKFYKRRSPAPDLSDVIDFSKAAKHEKVLTTELNPAAVSDDEARRAGLRPVKDWRAFGLLGYPGFMFISNPFMPGSQQHWVKQCLKTYPQKPNVCNLDMHMAPTDTQDIWGKSADVLRKPASRIREPKTLLEKLRWVTLGYHYNWDTKTYSADHNTPFPSDLQSLSGHVAAACQFPVFKAEAGILNYYRSDSSLGIHVDESELDHTQPLLSFSFGQSAIFLLGGTRREDPPTAMYMHSGDVMVMSGHSRLLYHAVPRVIPSPEGDPLHPSLEAEGLGSVSDQGLIQDPIQGETTLIQSVTKEDWAVCSRYIQTSRVNMTIRQVLGPGQAFPSKDKRTETVMGYTDGYHDSQDGENVGLKRRRSSDARNPVNT</sequence>
<feature type="domain" description="Fe2OG dioxygenase" evidence="35">
    <location>
        <begin position="212"/>
        <end position="357"/>
    </location>
</feature>
<dbReference type="GO" id="GO:0035516">
    <property type="term" value="F:broad specificity oxidative DNA demethylase activity"/>
    <property type="evidence" value="ECO:0007669"/>
    <property type="project" value="UniProtKB-EC"/>
</dbReference>
<dbReference type="GO" id="GO:0141131">
    <property type="term" value="F:DNA N6-methyladenine demethylase activity"/>
    <property type="evidence" value="ECO:0007669"/>
    <property type="project" value="UniProtKB-EC"/>
</dbReference>
<dbReference type="Gene3D" id="2.60.120.590">
    <property type="entry name" value="Alpha-ketoglutarate-dependent dioxygenase AlkB-like"/>
    <property type="match status" value="1"/>
</dbReference>
<keyword evidence="9 33" id="KW-0408">Iron</keyword>
<comment type="catalytic activity">
    <reaction evidence="18">
        <text>5-methylcytidine(34) in mitochondrial tRNA(Met) + 2 2-oxoglutarate + 2 O2 = 5-formylcytidine(34) in mitochondrial tRNA(Met) + 2 succinate + 2 CO2 + H2O</text>
        <dbReference type="Rhea" id="RHEA:54144"/>
        <dbReference type="Rhea" id="RHEA-COMP:13808"/>
        <dbReference type="Rhea" id="RHEA-COMP:13809"/>
        <dbReference type="ChEBI" id="CHEBI:15377"/>
        <dbReference type="ChEBI" id="CHEBI:15379"/>
        <dbReference type="ChEBI" id="CHEBI:16526"/>
        <dbReference type="ChEBI" id="CHEBI:16810"/>
        <dbReference type="ChEBI" id="CHEBI:30031"/>
        <dbReference type="ChEBI" id="CHEBI:74483"/>
        <dbReference type="ChEBI" id="CHEBI:138075"/>
    </reaction>
</comment>
<evidence type="ECO:0000313" key="36">
    <source>
        <dbReference type="Ensembl" id="ENSELUP00000085659.1"/>
    </source>
</evidence>
<dbReference type="GeneTree" id="ENSGT00390000004599"/>
<keyword evidence="13" id="KW-0456">Lyase</keyword>
<comment type="cofactor">
    <cofactor evidence="33">
        <name>Fe(2+)</name>
        <dbReference type="ChEBI" id="CHEBI:29033"/>
    </cofactor>
    <text evidence="33">Binds 1 Fe(2+) ion per subunit.</text>
</comment>
<evidence type="ECO:0000256" key="11">
    <source>
        <dbReference type="ARBA" id="ARBA00023163"/>
    </source>
</evidence>
<keyword evidence="5" id="KW-0692">RNA repair</keyword>
<reference evidence="36" key="3">
    <citation type="submission" date="2025-09" db="UniProtKB">
        <authorList>
            <consortium name="Ensembl"/>
        </authorList>
    </citation>
    <scope>IDENTIFICATION</scope>
</reference>
<evidence type="ECO:0000256" key="33">
    <source>
        <dbReference type="PIRSR" id="PIRSR604574-2"/>
    </source>
</evidence>
<keyword evidence="4" id="KW-0227">DNA damage</keyword>
<dbReference type="InterPro" id="IPR005123">
    <property type="entry name" value="Oxoglu/Fe-dep_dioxygenase_dom"/>
</dbReference>
<dbReference type="GO" id="GO:0035515">
    <property type="term" value="F:oxidative RNA demethylase activity"/>
    <property type="evidence" value="ECO:0007669"/>
    <property type="project" value="TreeGrafter"/>
</dbReference>
<evidence type="ECO:0000256" key="13">
    <source>
        <dbReference type="ARBA" id="ARBA00023239"/>
    </source>
</evidence>
<evidence type="ECO:0000259" key="35">
    <source>
        <dbReference type="PROSITE" id="PS51471"/>
    </source>
</evidence>
<dbReference type="GO" id="GO:0140078">
    <property type="term" value="F:class I DNA-(apurinic or apyrimidinic site) endonuclease activity"/>
    <property type="evidence" value="ECO:0007669"/>
    <property type="project" value="UniProtKB-EC"/>
</dbReference>
<evidence type="ECO:0000256" key="21">
    <source>
        <dbReference type="ARBA" id="ARBA00052866"/>
    </source>
</evidence>
<evidence type="ECO:0000256" key="34">
    <source>
        <dbReference type="SAM" id="MobiDB-lite"/>
    </source>
</evidence>
<keyword evidence="15" id="KW-0511">Multifunctional enzyme</keyword>
<evidence type="ECO:0000256" key="10">
    <source>
        <dbReference type="ARBA" id="ARBA00023015"/>
    </source>
</evidence>
<evidence type="ECO:0000256" key="28">
    <source>
        <dbReference type="ARBA" id="ARBA00077991"/>
    </source>
</evidence>
<dbReference type="GeneID" id="105015444"/>
<evidence type="ECO:0000256" key="1">
    <source>
        <dbReference type="ARBA" id="ARBA00004123"/>
    </source>
</evidence>
<evidence type="ECO:0000256" key="17">
    <source>
        <dbReference type="ARBA" id="ARBA00050106"/>
    </source>
</evidence>
<comment type="catalytic activity">
    <reaction evidence="16">
        <text>an N(1)-methyladenosine in tRNA + 2-oxoglutarate + O2 = an adenosine in tRNA + formaldehyde + succinate + CO2</text>
        <dbReference type="Rhea" id="RHEA:54576"/>
        <dbReference type="Rhea" id="RHEA-COMP:10242"/>
        <dbReference type="Rhea" id="RHEA-COMP:12312"/>
        <dbReference type="ChEBI" id="CHEBI:15379"/>
        <dbReference type="ChEBI" id="CHEBI:16526"/>
        <dbReference type="ChEBI" id="CHEBI:16810"/>
        <dbReference type="ChEBI" id="CHEBI:16842"/>
        <dbReference type="ChEBI" id="CHEBI:30031"/>
        <dbReference type="ChEBI" id="CHEBI:74411"/>
        <dbReference type="ChEBI" id="CHEBI:74491"/>
    </reaction>
</comment>
<name>A0AAY5K8Z3_ESOLU</name>
<gene>
    <name evidence="36" type="primary">ALKBH1</name>
</gene>
<feature type="region of interest" description="Disordered" evidence="34">
    <location>
        <begin position="377"/>
        <end position="405"/>
    </location>
</feature>
<protein>
    <recommendedName>
        <fullName evidence="25">Nucleic acid dioxygenase ALKBH1</fullName>
        <ecNumber evidence="24">1.14.11.33</ecNumber>
        <ecNumber evidence="23">1.14.11.51</ecNumber>
        <ecNumber evidence="2">4.2.99.18</ecNumber>
    </recommendedName>
    <alternativeName>
        <fullName evidence="28">Alkylated DNA repair protein alkB homolog 1</fullName>
    </alternativeName>
    <alternativeName>
        <fullName evidence="30">Alpha-ketoglutarate-dependent dioxygenase ABH1</fullName>
    </alternativeName>
    <alternativeName>
        <fullName evidence="26">DNA 6mA demethylase</fullName>
    </alternativeName>
    <alternativeName>
        <fullName evidence="27">DNA N6-methyl adenine demethylase ALKBH1</fullName>
    </alternativeName>
    <alternativeName>
        <fullName evidence="32">DNA lyase ABH1</fullName>
    </alternativeName>
    <alternativeName>
        <fullName evidence="29">DNA oxidative demethylase ALKBH1</fullName>
    </alternativeName>
    <alternativeName>
        <fullName evidence="31">mRNA N(3)-methylcytidine demethylase</fullName>
    </alternativeName>
</protein>
<dbReference type="GO" id="GO:0008198">
    <property type="term" value="F:ferrous iron binding"/>
    <property type="evidence" value="ECO:0007669"/>
    <property type="project" value="TreeGrafter"/>
</dbReference>
<evidence type="ECO:0000256" key="27">
    <source>
        <dbReference type="ARBA" id="ARBA00076973"/>
    </source>
</evidence>
<evidence type="ECO:0000256" key="15">
    <source>
        <dbReference type="ARBA" id="ARBA00023268"/>
    </source>
</evidence>
<keyword evidence="14" id="KW-0539">Nucleus</keyword>
<dbReference type="EC" id="4.2.99.18" evidence="2"/>
<keyword evidence="11" id="KW-0804">Transcription</keyword>
<dbReference type="GO" id="GO:0141137">
    <property type="term" value="P:positive regulation of gene expression, epigenetic"/>
    <property type="evidence" value="ECO:0007669"/>
    <property type="project" value="UniProtKB-ARBA"/>
</dbReference>
<evidence type="ECO:0000256" key="4">
    <source>
        <dbReference type="ARBA" id="ARBA00022763"/>
    </source>
</evidence>
<reference evidence="36 37" key="1">
    <citation type="submission" date="2020-02" db="EMBL/GenBank/DDBJ databases">
        <title>Esox lucius (northern pike) genome, fEsoLuc1, primary haplotype.</title>
        <authorList>
            <person name="Myers G."/>
            <person name="Karagic N."/>
            <person name="Meyer A."/>
            <person name="Pippel M."/>
            <person name="Reichard M."/>
            <person name="Winkler S."/>
            <person name="Tracey A."/>
            <person name="Sims Y."/>
            <person name="Howe K."/>
            <person name="Rhie A."/>
            <person name="Formenti G."/>
            <person name="Durbin R."/>
            <person name="Fedrigo O."/>
            <person name="Jarvis E.D."/>
        </authorList>
    </citation>
    <scope>NUCLEOTIDE SEQUENCE [LARGE SCALE GENOMIC DNA]</scope>
</reference>
<dbReference type="InterPro" id="IPR037151">
    <property type="entry name" value="AlkB-like_sf"/>
</dbReference>
<dbReference type="InterPro" id="IPR004574">
    <property type="entry name" value="Alkb"/>
</dbReference>
<evidence type="ECO:0000256" key="24">
    <source>
        <dbReference type="ARBA" id="ARBA00066725"/>
    </source>
</evidence>
<dbReference type="Pfam" id="PF13532">
    <property type="entry name" value="2OG-FeII_Oxy_2"/>
    <property type="match status" value="1"/>
</dbReference>
<keyword evidence="7" id="KW-0223">Dioxygenase</keyword>
<keyword evidence="10" id="KW-0805">Transcription regulation</keyword>
<dbReference type="SUPFAM" id="SSF51197">
    <property type="entry name" value="Clavaminate synthase-like"/>
    <property type="match status" value="1"/>
</dbReference>
<evidence type="ECO:0000256" key="2">
    <source>
        <dbReference type="ARBA" id="ARBA00012720"/>
    </source>
</evidence>
<organism evidence="36 37">
    <name type="scientific">Esox lucius</name>
    <name type="common">Northern pike</name>
    <dbReference type="NCBI Taxonomy" id="8010"/>
    <lineage>
        <taxon>Eukaryota</taxon>
        <taxon>Metazoa</taxon>
        <taxon>Chordata</taxon>
        <taxon>Craniata</taxon>
        <taxon>Vertebrata</taxon>
        <taxon>Euteleostomi</taxon>
        <taxon>Actinopterygii</taxon>
        <taxon>Neopterygii</taxon>
        <taxon>Teleostei</taxon>
        <taxon>Protacanthopterygii</taxon>
        <taxon>Esociformes</taxon>
        <taxon>Esocidae</taxon>
        <taxon>Esox</taxon>
    </lineage>
</organism>
<comment type="catalytic activity">
    <reaction evidence="19">
        <text>N(1)-methyladenosine(58) in tRNA + 2-oxoglutarate + O2 = adenosine(58) in tRNA + formaldehyde + succinate + CO2</text>
        <dbReference type="Rhea" id="RHEA:79019"/>
        <dbReference type="Rhea" id="RHEA-COMP:10365"/>
        <dbReference type="Rhea" id="RHEA-COMP:10366"/>
        <dbReference type="ChEBI" id="CHEBI:15379"/>
        <dbReference type="ChEBI" id="CHEBI:16526"/>
        <dbReference type="ChEBI" id="CHEBI:16810"/>
        <dbReference type="ChEBI" id="CHEBI:16842"/>
        <dbReference type="ChEBI" id="CHEBI:30031"/>
        <dbReference type="ChEBI" id="CHEBI:74411"/>
        <dbReference type="ChEBI" id="CHEBI:74491"/>
    </reaction>
</comment>
<keyword evidence="8" id="KW-0560">Oxidoreductase</keyword>
<evidence type="ECO:0000256" key="22">
    <source>
        <dbReference type="ARBA" id="ARBA00063554"/>
    </source>
</evidence>
<evidence type="ECO:0000256" key="6">
    <source>
        <dbReference type="ARBA" id="ARBA00022845"/>
    </source>
</evidence>
<evidence type="ECO:0000256" key="32">
    <source>
        <dbReference type="ARBA" id="ARBA00081604"/>
    </source>
</evidence>
<reference evidence="36" key="2">
    <citation type="submission" date="2025-08" db="UniProtKB">
        <authorList>
            <consortium name="Ensembl"/>
        </authorList>
    </citation>
    <scope>IDENTIFICATION</scope>
</reference>
<evidence type="ECO:0000256" key="26">
    <source>
        <dbReference type="ARBA" id="ARBA00076476"/>
    </source>
</evidence>
<keyword evidence="6" id="KW-0810">Translation regulation</keyword>
<comment type="subcellular location">
    <subcellularLocation>
        <location evidence="1">Nucleus</location>
    </subcellularLocation>
</comment>
<dbReference type="GO" id="GO:0035513">
    <property type="term" value="P:oxidative RNA demethylation"/>
    <property type="evidence" value="ECO:0007669"/>
    <property type="project" value="TreeGrafter"/>
</dbReference>
<comment type="catalytic activity">
    <reaction evidence="20">
        <text>an N(3)-methylcytidine in mRNA + 2-oxoglutarate + O2 = a cytidine in mRNA + formaldehyde + succinate + CO2</text>
        <dbReference type="Rhea" id="RHEA:60920"/>
        <dbReference type="Rhea" id="RHEA-COMP:15145"/>
        <dbReference type="Rhea" id="RHEA-COMP:15713"/>
        <dbReference type="ChEBI" id="CHEBI:15379"/>
        <dbReference type="ChEBI" id="CHEBI:16526"/>
        <dbReference type="ChEBI" id="CHEBI:16810"/>
        <dbReference type="ChEBI" id="CHEBI:16842"/>
        <dbReference type="ChEBI" id="CHEBI:30031"/>
        <dbReference type="ChEBI" id="CHEBI:74894"/>
        <dbReference type="ChEBI" id="CHEBI:82748"/>
    </reaction>
    <physiologicalReaction direction="left-to-right" evidence="20">
        <dbReference type="Rhea" id="RHEA:60921"/>
    </physiologicalReaction>
</comment>
<feature type="binding site" evidence="33">
    <location>
        <position position="286"/>
    </location>
    <ligand>
        <name>Fe cation</name>
        <dbReference type="ChEBI" id="CHEBI:24875"/>
        <note>catalytic</note>
    </ligand>
</feature>
<keyword evidence="12" id="KW-0234">DNA repair</keyword>
<dbReference type="EC" id="1.14.11.33" evidence="24"/>
<dbReference type="GO" id="GO:0042245">
    <property type="term" value="P:RNA repair"/>
    <property type="evidence" value="ECO:0007669"/>
    <property type="project" value="UniProtKB-KW"/>
</dbReference>
<evidence type="ECO:0000313" key="37">
    <source>
        <dbReference type="Proteomes" id="UP000265140"/>
    </source>
</evidence>
<evidence type="ECO:0000256" key="9">
    <source>
        <dbReference type="ARBA" id="ARBA00023004"/>
    </source>
</evidence>
<evidence type="ECO:0000256" key="7">
    <source>
        <dbReference type="ARBA" id="ARBA00022964"/>
    </source>
</evidence>
<keyword evidence="37" id="KW-1185">Reference proteome</keyword>
<dbReference type="GO" id="GO:1990983">
    <property type="term" value="P:regulation of translational initiation by tRNA modification"/>
    <property type="evidence" value="ECO:0007669"/>
    <property type="project" value="UniProtKB-ARBA"/>
</dbReference>
<dbReference type="FunFam" id="2.60.120.590:FF:000006">
    <property type="entry name" value="AlkB homolog 1, histone H2A dioxygenase"/>
    <property type="match status" value="1"/>
</dbReference>
<dbReference type="PANTHER" id="PTHR16557">
    <property type="entry name" value="ALKYLATED DNA REPAIR PROTEIN ALKB-RELATED"/>
    <property type="match status" value="1"/>
</dbReference>
<feature type="binding site" evidence="33">
    <location>
        <position position="230"/>
    </location>
    <ligand>
        <name>Fe cation</name>
        <dbReference type="ChEBI" id="CHEBI:24875"/>
        <note>catalytic</note>
    </ligand>
</feature>
<dbReference type="GO" id="GO:0005737">
    <property type="term" value="C:cytoplasm"/>
    <property type="evidence" value="ECO:0007669"/>
    <property type="project" value="TreeGrafter"/>
</dbReference>
<evidence type="ECO:0000256" key="8">
    <source>
        <dbReference type="ARBA" id="ARBA00023002"/>
    </source>
</evidence>
<dbReference type="RefSeq" id="XP_010876927.2">
    <property type="nucleotide sequence ID" value="XM_010878625.5"/>
</dbReference>
<evidence type="ECO:0000256" key="5">
    <source>
        <dbReference type="ARBA" id="ARBA00022800"/>
    </source>
</evidence>
<evidence type="ECO:0000256" key="23">
    <source>
        <dbReference type="ARBA" id="ARBA00066586"/>
    </source>
</evidence>
<dbReference type="Ensembl" id="ENSELUT00000096436.1">
    <property type="protein sequence ID" value="ENSELUP00000085659.1"/>
    <property type="gene ID" value="ENSELUG00000035776.1"/>
</dbReference>
<comment type="subunit">
    <text evidence="22">Monomer. Interacts with DNAJB6.</text>
</comment>
<proteinExistence type="predicted"/>
<evidence type="ECO:0000256" key="19">
    <source>
        <dbReference type="ARBA" id="ARBA00052138"/>
    </source>
</evidence>
<evidence type="ECO:0000256" key="30">
    <source>
        <dbReference type="ARBA" id="ARBA00080338"/>
    </source>
</evidence>
<comment type="catalytic activity">
    <reaction evidence="17">
        <text>a methylated nucleobase within DNA + 2-oxoglutarate + O2 = a nucleobase within DNA + formaldehyde + succinate + CO2</text>
        <dbReference type="Rhea" id="RHEA:30299"/>
        <dbReference type="Rhea" id="RHEA-COMP:12192"/>
        <dbReference type="Rhea" id="RHEA-COMP:12193"/>
        <dbReference type="ChEBI" id="CHEBI:15379"/>
        <dbReference type="ChEBI" id="CHEBI:16526"/>
        <dbReference type="ChEBI" id="CHEBI:16810"/>
        <dbReference type="ChEBI" id="CHEBI:16842"/>
        <dbReference type="ChEBI" id="CHEBI:30031"/>
        <dbReference type="ChEBI" id="CHEBI:32875"/>
        <dbReference type="ChEBI" id="CHEBI:64428"/>
        <dbReference type="EC" id="1.14.11.33"/>
    </reaction>
</comment>
<dbReference type="InterPro" id="IPR027450">
    <property type="entry name" value="AlkB-like"/>
</dbReference>
<evidence type="ECO:0000256" key="20">
    <source>
        <dbReference type="ARBA" id="ARBA00052237"/>
    </source>
</evidence>
<evidence type="ECO:0000256" key="3">
    <source>
        <dbReference type="ARBA" id="ARBA00022723"/>
    </source>
</evidence>
<dbReference type="AlphaFoldDB" id="A0AAY5K8Z3"/>
<evidence type="ECO:0000256" key="29">
    <source>
        <dbReference type="ARBA" id="ARBA00079723"/>
    </source>
</evidence>
<dbReference type="GO" id="GO:0005634">
    <property type="term" value="C:nucleus"/>
    <property type="evidence" value="ECO:0007669"/>
    <property type="project" value="UniProtKB-SubCell"/>
</dbReference>
<evidence type="ECO:0000256" key="18">
    <source>
        <dbReference type="ARBA" id="ARBA00050564"/>
    </source>
</evidence>
<dbReference type="GO" id="GO:0006281">
    <property type="term" value="P:DNA repair"/>
    <property type="evidence" value="ECO:0007669"/>
    <property type="project" value="UniProtKB-KW"/>
</dbReference>